<protein>
    <submittedName>
        <fullName evidence="2">Uncharacterized protein</fullName>
    </submittedName>
</protein>
<dbReference type="AlphaFoldDB" id="A0A1X0BLS4"/>
<dbReference type="STRING" id="1249101.BST21_21200"/>
<dbReference type="KEGG" id="mcee:MCEL_43390"/>
<dbReference type="OrthoDB" id="4638524at2"/>
<keyword evidence="3" id="KW-1185">Reference proteome</keyword>
<feature type="compositionally biased region" description="Low complexity" evidence="1">
    <location>
        <begin position="444"/>
        <end position="481"/>
    </location>
</feature>
<feature type="region of interest" description="Disordered" evidence="1">
    <location>
        <begin position="388"/>
        <end position="494"/>
    </location>
</feature>
<gene>
    <name evidence="2" type="ORF">MCEL_43390</name>
</gene>
<evidence type="ECO:0000313" key="2">
    <source>
        <dbReference type="EMBL" id="BBY46044.1"/>
    </source>
</evidence>
<organism evidence="2 3">
    <name type="scientific">Mycolicibacterium celeriflavum</name>
    <name type="common">Mycobacterium celeriflavum</name>
    <dbReference type="NCBI Taxonomy" id="1249101"/>
    <lineage>
        <taxon>Bacteria</taxon>
        <taxon>Bacillati</taxon>
        <taxon>Actinomycetota</taxon>
        <taxon>Actinomycetes</taxon>
        <taxon>Mycobacteriales</taxon>
        <taxon>Mycobacteriaceae</taxon>
        <taxon>Mycolicibacterium</taxon>
    </lineage>
</organism>
<proteinExistence type="predicted"/>
<feature type="compositionally biased region" description="Basic and acidic residues" evidence="1">
    <location>
        <begin position="483"/>
        <end position="494"/>
    </location>
</feature>
<dbReference type="RefSeq" id="WP_083006492.1">
    <property type="nucleotide sequence ID" value="NZ_AP022591.1"/>
</dbReference>
<accession>A0A1X0BLS4</accession>
<feature type="compositionally biased region" description="Basic and acidic residues" evidence="1">
    <location>
        <begin position="388"/>
        <end position="401"/>
    </location>
</feature>
<evidence type="ECO:0000313" key="3">
    <source>
        <dbReference type="Proteomes" id="UP000466431"/>
    </source>
</evidence>
<evidence type="ECO:0000256" key="1">
    <source>
        <dbReference type="SAM" id="MobiDB-lite"/>
    </source>
</evidence>
<reference evidence="2 3" key="1">
    <citation type="journal article" date="2019" name="Emerg. Microbes Infect.">
        <title>Comprehensive subspecies identification of 175 nontuberculous mycobacteria species based on 7547 genomic profiles.</title>
        <authorList>
            <person name="Matsumoto Y."/>
            <person name="Kinjo T."/>
            <person name="Motooka D."/>
            <person name="Nabeya D."/>
            <person name="Jung N."/>
            <person name="Uechi K."/>
            <person name="Horii T."/>
            <person name="Iida T."/>
            <person name="Fujita J."/>
            <person name="Nakamura S."/>
        </authorList>
    </citation>
    <scope>NUCLEOTIDE SEQUENCE [LARGE SCALE GENOMIC DNA]</scope>
    <source>
        <strain evidence="2 3">JCM 18439</strain>
    </source>
</reference>
<dbReference type="EMBL" id="AP022591">
    <property type="protein sequence ID" value="BBY46044.1"/>
    <property type="molecule type" value="Genomic_DNA"/>
</dbReference>
<sequence length="494" mass="50930">MKASAKTYMTTGVALVGAGVIAATPIAPMPANVAEASRSHEVRLMAAAEPTNTQREIDAALALLESFGPGGVLNSFIGGTLEAFNAKAPVPYAPVSGPLDGVGRIGQGIAASGLRLGGATILSPLRLVELAAAIVEGNGAEGFGNLVENIVDAPLWVVDPALYALRDALPAPLGGPDGIIENFRDELWKVTEEINAGLQDPGAALQGFLERTMNAFERPGPVEYTPVTGPIDGLSRIAEGVVATALRLAAATVLTPVGVVQAAAALAQGDTAEALDLVENIVDGPLWVADPALYGLRDALPAPLGGPNAFVENFRNGLWGVTEQINAALRGAFEPQTAEAEEDAVVETKEFDGAPINSVPDRQARFVGLSEQGQELKQDDQLEQKKDADQVEDLQRDDQKLDATGATNSPVSKEEEEQPPAHNVVRESPNYSPNAGQTGDKNPTGAAADEVVTTTEPVVTAPATGAAGDDAPTDNAPADNAEGSEKGNSEGGEK</sequence>
<name>A0A1X0BLS4_MYCCF</name>
<dbReference type="Proteomes" id="UP000466431">
    <property type="component" value="Chromosome"/>
</dbReference>
<feature type="compositionally biased region" description="Polar residues" evidence="1">
    <location>
        <begin position="429"/>
        <end position="441"/>
    </location>
</feature>